<organism evidence="2 3">
    <name type="scientific">Musca domestica</name>
    <name type="common">House fly</name>
    <dbReference type="NCBI Taxonomy" id="7370"/>
    <lineage>
        <taxon>Eukaryota</taxon>
        <taxon>Metazoa</taxon>
        <taxon>Ecdysozoa</taxon>
        <taxon>Arthropoda</taxon>
        <taxon>Hexapoda</taxon>
        <taxon>Insecta</taxon>
        <taxon>Pterygota</taxon>
        <taxon>Neoptera</taxon>
        <taxon>Endopterygota</taxon>
        <taxon>Diptera</taxon>
        <taxon>Brachycera</taxon>
        <taxon>Muscomorpha</taxon>
        <taxon>Muscoidea</taxon>
        <taxon>Muscidae</taxon>
        <taxon>Musca</taxon>
    </lineage>
</organism>
<dbReference type="STRING" id="7370.A0A1I8MBC9"/>
<dbReference type="VEuPathDB" id="VectorBase:MDOA003148"/>
<protein>
    <submittedName>
        <fullName evidence="3">Uncharacterized protein LOC101894268</fullName>
    </submittedName>
</protein>
<dbReference type="Proteomes" id="UP001652621">
    <property type="component" value="Unplaced"/>
</dbReference>
<feature type="domain" description="CHK kinase-like" evidence="1">
    <location>
        <begin position="559"/>
        <end position="749"/>
    </location>
</feature>
<dbReference type="eggNOG" id="ENOG502RZD1">
    <property type="taxonomic scope" value="Eukaryota"/>
</dbReference>
<dbReference type="InterPro" id="IPR004119">
    <property type="entry name" value="EcKL"/>
</dbReference>
<reference evidence="3" key="1">
    <citation type="submission" date="2025-08" db="UniProtKB">
        <authorList>
            <consortium name="RefSeq"/>
        </authorList>
    </citation>
    <scope>IDENTIFICATION</scope>
    <source>
        <strain evidence="3">Aabys</strain>
        <tissue evidence="3">Whole body</tissue>
    </source>
</reference>
<accession>A0A9J7CSN9</accession>
<dbReference type="Pfam" id="PF02958">
    <property type="entry name" value="EcKL"/>
    <property type="match status" value="2"/>
</dbReference>
<feature type="domain" description="CHK kinase-like" evidence="1">
    <location>
        <begin position="131"/>
        <end position="323"/>
    </location>
</feature>
<dbReference type="RefSeq" id="XP_005183464.2">
    <property type="nucleotide sequence ID" value="XM_005183407.4"/>
</dbReference>
<gene>
    <name evidence="3" type="primary">LOC101894268</name>
</gene>
<dbReference type="GeneID" id="101894268"/>
<sequence>MTTNTAVIPSWVRSELFEKILTENVKDFRRIENFKICPALAPGENYATVMLKVHINCLLATGQIEKITFMLKVPHDNELYRNELIKWDMFATEHGMYREIVPEFENLFRQRGIEVRFGATAYELPVKEEYILLEDLTRRGFRNVQRQNCLDVEHCRGVLKKLAQFHAASAVWVEHNGPFPKIYQPGMIRKESMTLLKPMLISSLEHVLKAVKHLENADKYHEKLQYFGEHLEEALFQQGAKNEHDFLVLNHGDCWANNIMFQYNPTGELQETYFVDLQLPAYGTPAQDLLYFLISSAQLDLKVNHFDEMVRYYYDNLIENLKILEYGKSLPRLRDLHQMLLRGSIWGIIALLVTMAAVLCESTNEASIDNLTNDTPESQKFKELLYTNERFLQHLNAVLPWLFDRGAFDIYWPALLRTSVLLTVVIYPTTMSAANIPQWIEAKLFEKVLYECGKNVKEIYNFLVFPALAPGENYASTMLKVRMDLKLENGCDDSQSFMLKVPNKNQHLQDQWDAWQLFETETQMYAEIIPRFEEAYRNVGVEVRFGAESYKLNVKERYILLEDLSRKGFKTLKRQNGLDMEHCKSVLRKMAQWHAASAVCKDLHPIMSTKRGVLNENAKELLDKMFNDAFKNTLKTIKKLPHYEEYYGKLENLSQDFSEKIRCIYRVDNKEFNVLNHGDCWSNNIMFHYDAEGSLSSTYFVDFQVTIYGSPALDLYYFIFSSAKLELKVKHFDEMIQYYHENLVENLALLKYEEELPSLKKIHQMLLTYGILGIFTCSTIMAGVLCEPTDLANIDHLTGESAAAEEFKNLMFSNERFVKHLSVIVPWLNARGAFEY</sequence>
<dbReference type="PANTHER" id="PTHR11012">
    <property type="entry name" value="PROTEIN KINASE-LIKE DOMAIN-CONTAINING"/>
    <property type="match status" value="1"/>
</dbReference>
<dbReference type="SMART" id="SM00587">
    <property type="entry name" value="CHK"/>
    <property type="match status" value="2"/>
</dbReference>
<evidence type="ECO:0000313" key="3">
    <source>
        <dbReference type="RefSeq" id="XP_005183464.2"/>
    </source>
</evidence>
<dbReference type="InterPro" id="IPR015897">
    <property type="entry name" value="CHK_kinase-like"/>
</dbReference>
<evidence type="ECO:0000313" key="2">
    <source>
        <dbReference type="Proteomes" id="UP001652621"/>
    </source>
</evidence>
<name>A0A9J7CSN9_MUSDO</name>
<dbReference type="VEuPathDB" id="VectorBase:MDOMA2_017997"/>
<evidence type="ECO:0000259" key="1">
    <source>
        <dbReference type="SMART" id="SM00587"/>
    </source>
</evidence>
<dbReference type="Gene3D" id="3.90.1200.10">
    <property type="match status" value="2"/>
</dbReference>
<proteinExistence type="predicted"/>
<dbReference type="OrthoDB" id="191037at2759"/>
<dbReference type="SUPFAM" id="SSF56112">
    <property type="entry name" value="Protein kinase-like (PK-like)"/>
    <property type="match status" value="2"/>
</dbReference>
<dbReference type="PANTHER" id="PTHR11012:SF6">
    <property type="entry name" value="CHK DOMAIN OV1-RELATED"/>
    <property type="match status" value="1"/>
</dbReference>
<dbReference type="InterPro" id="IPR011009">
    <property type="entry name" value="Kinase-like_dom_sf"/>
</dbReference>
<keyword evidence="2" id="KW-1185">Reference proteome</keyword>